<gene>
    <name evidence="1" type="primary">Contig13094.g13959</name>
    <name evidence="1" type="ORF">STYLEM_11730</name>
</gene>
<name>A0A078AMU5_STYLE</name>
<evidence type="ECO:0000313" key="2">
    <source>
        <dbReference type="Proteomes" id="UP000039865"/>
    </source>
</evidence>
<dbReference type="InParanoid" id="A0A078AMU5"/>
<accession>A0A078AMU5</accession>
<evidence type="ECO:0000313" key="1">
    <source>
        <dbReference type="EMBL" id="CDW82697.1"/>
    </source>
</evidence>
<organism evidence="1 2">
    <name type="scientific">Stylonychia lemnae</name>
    <name type="common">Ciliate</name>
    <dbReference type="NCBI Taxonomy" id="5949"/>
    <lineage>
        <taxon>Eukaryota</taxon>
        <taxon>Sar</taxon>
        <taxon>Alveolata</taxon>
        <taxon>Ciliophora</taxon>
        <taxon>Intramacronucleata</taxon>
        <taxon>Spirotrichea</taxon>
        <taxon>Stichotrichia</taxon>
        <taxon>Sporadotrichida</taxon>
        <taxon>Oxytrichidae</taxon>
        <taxon>Stylonychinae</taxon>
        <taxon>Stylonychia</taxon>
    </lineage>
</organism>
<reference evidence="1 2" key="1">
    <citation type="submission" date="2014-06" db="EMBL/GenBank/DDBJ databases">
        <authorList>
            <person name="Swart Estienne"/>
        </authorList>
    </citation>
    <scope>NUCLEOTIDE SEQUENCE [LARGE SCALE GENOMIC DNA]</scope>
    <source>
        <strain evidence="1 2">130c</strain>
    </source>
</reference>
<sequence>MYSRKKKSFDYLQEIIANMKHLFWTLQNILPIELDSTMVSREFVDQRKFQSSQGFIACIKQLLAIILELQMVVIMQYQFFKLLELKTFLNNLRYSFFIKMYFKHSKPKKSIFQSSYLHQGSNALIRQT</sequence>
<dbReference type="Proteomes" id="UP000039865">
    <property type="component" value="Unassembled WGS sequence"/>
</dbReference>
<dbReference type="EMBL" id="CCKQ01011159">
    <property type="protein sequence ID" value="CDW82697.1"/>
    <property type="molecule type" value="Genomic_DNA"/>
</dbReference>
<protein>
    <submittedName>
        <fullName evidence="1">Uncharacterized protein</fullName>
    </submittedName>
</protein>
<keyword evidence="2" id="KW-1185">Reference proteome</keyword>
<dbReference type="AlphaFoldDB" id="A0A078AMU5"/>
<proteinExistence type="predicted"/>